<gene>
    <name evidence="8" type="ORF">FOA43_001752</name>
</gene>
<keyword evidence="9" id="KW-1185">Reference proteome</keyword>
<feature type="transmembrane region" description="Helical" evidence="7">
    <location>
        <begin position="12"/>
        <end position="33"/>
    </location>
</feature>
<dbReference type="InterPro" id="IPR013657">
    <property type="entry name" value="SCL35B1-4/HUT1"/>
</dbReference>
<reference evidence="8" key="1">
    <citation type="submission" date="2020-10" db="EMBL/GenBank/DDBJ databases">
        <authorList>
            <person name="Roach M.J.R."/>
        </authorList>
    </citation>
    <scope>NUCLEOTIDE SEQUENCE</scope>
    <source>
        <strain evidence="8">CBS 1945</strain>
    </source>
</reference>
<dbReference type="SUPFAM" id="SSF103481">
    <property type="entry name" value="Multidrug resistance efflux transporter EmrE"/>
    <property type="match status" value="1"/>
</dbReference>
<evidence type="ECO:0000313" key="9">
    <source>
        <dbReference type="Proteomes" id="UP000662931"/>
    </source>
</evidence>
<feature type="transmembrane region" description="Helical" evidence="7">
    <location>
        <begin position="164"/>
        <end position="183"/>
    </location>
</feature>
<keyword evidence="4 7" id="KW-0812">Transmembrane</keyword>
<keyword evidence="3" id="KW-0762">Sugar transport</keyword>
<name>A0A875S0J9_EENNA</name>
<feature type="transmembrane region" description="Helical" evidence="7">
    <location>
        <begin position="53"/>
        <end position="76"/>
    </location>
</feature>
<dbReference type="AlphaFoldDB" id="A0A875S0J9"/>
<keyword evidence="6 7" id="KW-0472">Membrane</keyword>
<evidence type="ECO:0000256" key="4">
    <source>
        <dbReference type="ARBA" id="ARBA00022692"/>
    </source>
</evidence>
<dbReference type="GO" id="GO:0005462">
    <property type="term" value="F:UDP-N-acetylglucosamine transmembrane transporter activity"/>
    <property type="evidence" value="ECO:0007669"/>
    <property type="project" value="TreeGrafter"/>
</dbReference>
<evidence type="ECO:0000256" key="3">
    <source>
        <dbReference type="ARBA" id="ARBA00022597"/>
    </source>
</evidence>
<organism evidence="8 9">
    <name type="scientific">Eeniella nana</name>
    <name type="common">Yeast</name>
    <name type="synonym">Brettanomyces nanus</name>
    <dbReference type="NCBI Taxonomy" id="13502"/>
    <lineage>
        <taxon>Eukaryota</taxon>
        <taxon>Fungi</taxon>
        <taxon>Dikarya</taxon>
        <taxon>Ascomycota</taxon>
        <taxon>Saccharomycotina</taxon>
        <taxon>Pichiomycetes</taxon>
        <taxon>Pichiales</taxon>
        <taxon>Pichiaceae</taxon>
        <taxon>Brettanomyces</taxon>
    </lineage>
</organism>
<keyword evidence="2" id="KW-0813">Transport</keyword>
<dbReference type="GO" id="GO:0005464">
    <property type="term" value="F:UDP-xylose transmembrane transporter activity"/>
    <property type="evidence" value="ECO:0007669"/>
    <property type="project" value="TreeGrafter"/>
</dbReference>
<dbReference type="PANTHER" id="PTHR10778">
    <property type="entry name" value="SOLUTE CARRIER FAMILY 35 MEMBER B"/>
    <property type="match status" value="1"/>
</dbReference>
<dbReference type="GeneID" id="62195153"/>
<dbReference type="GO" id="GO:0000139">
    <property type="term" value="C:Golgi membrane"/>
    <property type="evidence" value="ECO:0007669"/>
    <property type="project" value="TreeGrafter"/>
</dbReference>
<feature type="transmembrane region" description="Helical" evidence="7">
    <location>
        <begin position="134"/>
        <end position="152"/>
    </location>
</feature>
<dbReference type="Proteomes" id="UP000662931">
    <property type="component" value="Chromosome 1"/>
</dbReference>
<sequence length="220" mass="24709">MIIGYLVYGKIYEFGQILGSCVISLGIIVVTYSNITDHVSNNSIASEQPNGDLLSFIKGLVILIGVTMLTSFLSLYNESSNRIVSKSNGQANWKENLLYSHLYGLPFFLIMSKSLFSEYQLIENLRKKHEYGKYWWLLLVNNVTQLLCVTGVNRLAVVTSAVTLGVILLMRRFISLLLSMILFKNRLSPLGIMGTLMVFIGAAIYSYTVGKIRDEKSKKD</sequence>
<evidence type="ECO:0000256" key="6">
    <source>
        <dbReference type="ARBA" id="ARBA00023136"/>
    </source>
</evidence>
<dbReference type="Pfam" id="PF08449">
    <property type="entry name" value="UAA"/>
    <property type="match status" value="1"/>
</dbReference>
<evidence type="ECO:0000256" key="1">
    <source>
        <dbReference type="ARBA" id="ARBA00004127"/>
    </source>
</evidence>
<accession>A0A875S0J9</accession>
<dbReference type="EMBL" id="CP064812">
    <property type="protein sequence ID" value="QPG74423.1"/>
    <property type="molecule type" value="Genomic_DNA"/>
</dbReference>
<dbReference type="OrthoDB" id="999962at2759"/>
<evidence type="ECO:0000313" key="8">
    <source>
        <dbReference type="EMBL" id="QPG74423.1"/>
    </source>
</evidence>
<dbReference type="GO" id="GO:0005789">
    <property type="term" value="C:endoplasmic reticulum membrane"/>
    <property type="evidence" value="ECO:0007669"/>
    <property type="project" value="TreeGrafter"/>
</dbReference>
<evidence type="ECO:0000256" key="2">
    <source>
        <dbReference type="ARBA" id="ARBA00022448"/>
    </source>
</evidence>
<comment type="subcellular location">
    <subcellularLocation>
        <location evidence="1">Endomembrane system</location>
        <topology evidence="1">Multi-pass membrane protein</topology>
    </subcellularLocation>
</comment>
<feature type="transmembrane region" description="Helical" evidence="7">
    <location>
        <begin position="97"/>
        <end position="114"/>
    </location>
</feature>
<dbReference type="KEGG" id="bnn:FOA43_001752"/>
<feature type="transmembrane region" description="Helical" evidence="7">
    <location>
        <begin position="189"/>
        <end position="209"/>
    </location>
</feature>
<evidence type="ECO:0000256" key="7">
    <source>
        <dbReference type="SAM" id="Phobius"/>
    </source>
</evidence>
<dbReference type="NCBIfam" id="TIGR00803">
    <property type="entry name" value="nst"/>
    <property type="match status" value="1"/>
</dbReference>
<protein>
    <submittedName>
        <fullName evidence="8">Uncharacterized protein</fullName>
    </submittedName>
</protein>
<dbReference type="InterPro" id="IPR037185">
    <property type="entry name" value="EmrE-like"/>
</dbReference>
<proteinExistence type="predicted"/>
<dbReference type="PANTHER" id="PTHR10778:SF4">
    <property type="entry name" value="NUCLEOTIDE SUGAR TRANSPORTER SLC35B4"/>
    <property type="match status" value="1"/>
</dbReference>
<keyword evidence="5 7" id="KW-1133">Transmembrane helix</keyword>
<evidence type="ECO:0000256" key="5">
    <source>
        <dbReference type="ARBA" id="ARBA00022989"/>
    </source>
</evidence>
<dbReference type="RefSeq" id="XP_038777988.1">
    <property type="nucleotide sequence ID" value="XM_038922060.1"/>
</dbReference>